<dbReference type="EMBL" id="JASCZI010271932">
    <property type="protein sequence ID" value="MED6217866.1"/>
    <property type="molecule type" value="Genomic_DNA"/>
</dbReference>
<reference evidence="1 2" key="1">
    <citation type="journal article" date="2023" name="Plants (Basel)">
        <title>Bridging the Gap: Combining Genomics and Transcriptomics Approaches to Understand Stylosanthes scabra, an Orphan Legume from the Brazilian Caatinga.</title>
        <authorList>
            <person name="Ferreira-Neto J.R.C."/>
            <person name="da Silva M.D."/>
            <person name="Binneck E."/>
            <person name="de Melo N.F."/>
            <person name="da Silva R.H."/>
            <person name="de Melo A.L.T.M."/>
            <person name="Pandolfi V."/>
            <person name="Bustamante F.O."/>
            <person name="Brasileiro-Vidal A.C."/>
            <person name="Benko-Iseppon A.M."/>
        </authorList>
    </citation>
    <scope>NUCLEOTIDE SEQUENCE [LARGE SCALE GENOMIC DNA]</scope>
    <source>
        <tissue evidence="1">Leaves</tissue>
    </source>
</reference>
<comment type="caution">
    <text evidence="1">The sequence shown here is derived from an EMBL/GenBank/DDBJ whole genome shotgun (WGS) entry which is preliminary data.</text>
</comment>
<evidence type="ECO:0000313" key="2">
    <source>
        <dbReference type="Proteomes" id="UP001341840"/>
    </source>
</evidence>
<sequence>DSEKEVLASFSLLVDIDAEERLPKIHRGAEASSRAFTSPPNKLLYQIYQGVN</sequence>
<gene>
    <name evidence="1" type="ORF">PIB30_021663</name>
</gene>
<organism evidence="1 2">
    <name type="scientific">Stylosanthes scabra</name>
    <dbReference type="NCBI Taxonomy" id="79078"/>
    <lineage>
        <taxon>Eukaryota</taxon>
        <taxon>Viridiplantae</taxon>
        <taxon>Streptophyta</taxon>
        <taxon>Embryophyta</taxon>
        <taxon>Tracheophyta</taxon>
        <taxon>Spermatophyta</taxon>
        <taxon>Magnoliopsida</taxon>
        <taxon>eudicotyledons</taxon>
        <taxon>Gunneridae</taxon>
        <taxon>Pentapetalae</taxon>
        <taxon>rosids</taxon>
        <taxon>fabids</taxon>
        <taxon>Fabales</taxon>
        <taxon>Fabaceae</taxon>
        <taxon>Papilionoideae</taxon>
        <taxon>50 kb inversion clade</taxon>
        <taxon>dalbergioids sensu lato</taxon>
        <taxon>Dalbergieae</taxon>
        <taxon>Pterocarpus clade</taxon>
        <taxon>Stylosanthes</taxon>
    </lineage>
</organism>
<proteinExistence type="predicted"/>
<accession>A0ABU6Z791</accession>
<protein>
    <submittedName>
        <fullName evidence="1">Uncharacterized protein</fullName>
    </submittedName>
</protein>
<keyword evidence="2" id="KW-1185">Reference proteome</keyword>
<dbReference type="Proteomes" id="UP001341840">
    <property type="component" value="Unassembled WGS sequence"/>
</dbReference>
<name>A0ABU6Z791_9FABA</name>
<feature type="non-terminal residue" evidence="1">
    <location>
        <position position="1"/>
    </location>
</feature>
<evidence type="ECO:0000313" key="1">
    <source>
        <dbReference type="EMBL" id="MED6217866.1"/>
    </source>
</evidence>